<feature type="signal peptide" evidence="2">
    <location>
        <begin position="1"/>
        <end position="22"/>
    </location>
</feature>
<evidence type="ECO:0000256" key="1">
    <source>
        <dbReference type="SAM" id="MobiDB-lite"/>
    </source>
</evidence>
<reference evidence="3" key="2">
    <citation type="submission" date="2013-10" db="EMBL/GenBank/DDBJ databases">
        <authorList>
            <person name="Aslett M."/>
        </authorList>
    </citation>
    <scope>NUCLEOTIDE SEQUENCE [LARGE SCALE GENOMIC DNA]</scope>
    <source>
        <strain evidence="3">Houghton</strain>
    </source>
</reference>
<accession>U6ML07</accession>
<keyword evidence="4" id="KW-1185">Reference proteome</keyword>
<feature type="chain" id="PRO_5004675136" evidence="2">
    <location>
        <begin position="23"/>
        <end position="159"/>
    </location>
</feature>
<dbReference type="AlphaFoldDB" id="U6ML07"/>
<dbReference type="VEuPathDB" id="ToxoDB:ENH_00035760"/>
<dbReference type="GeneID" id="25473739"/>
<dbReference type="EMBL" id="HG722714">
    <property type="protein sequence ID" value="CDJ63129.1"/>
    <property type="molecule type" value="Genomic_DNA"/>
</dbReference>
<organism evidence="3 4">
    <name type="scientific">Eimeria necatrix</name>
    <dbReference type="NCBI Taxonomy" id="51315"/>
    <lineage>
        <taxon>Eukaryota</taxon>
        <taxon>Sar</taxon>
        <taxon>Alveolata</taxon>
        <taxon>Apicomplexa</taxon>
        <taxon>Conoidasida</taxon>
        <taxon>Coccidia</taxon>
        <taxon>Eucoccidiorida</taxon>
        <taxon>Eimeriorina</taxon>
        <taxon>Eimeriidae</taxon>
        <taxon>Eimeria</taxon>
    </lineage>
</organism>
<feature type="region of interest" description="Disordered" evidence="1">
    <location>
        <begin position="52"/>
        <end position="159"/>
    </location>
</feature>
<evidence type="ECO:0000313" key="4">
    <source>
        <dbReference type="Proteomes" id="UP000030754"/>
    </source>
</evidence>
<evidence type="ECO:0000256" key="2">
    <source>
        <dbReference type="SAM" id="SignalP"/>
    </source>
</evidence>
<proteinExistence type="predicted"/>
<gene>
    <name evidence="3" type="ORF">ENH_00035760</name>
</gene>
<dbReference type="Proteomes" id="UP000030754">
    <property type="component" value="Unassembled WGS sequence"/>
</dbReference>
<reference evidence="3" key="1">
    <citation type="submission" date="2013-10" db="EMBL/GenBank/DDBJ databases">
        <title>Genomic analysis of the causative agents of coccidiosis in chickens.</title>
        <authorList>
            <person name="Reid A.J."/>
            <person name="Blake D."/>
            <person name="Billington K."/>
            <person name="Browne H."/>
            <person name="Dunn M."/>
            <person name="Hung S."/>
            <person name="Kawahara F."/>
            <person name="Miranda-Saavedra D."/>
            <person name="Mourier T."/>
            <person name="Nagra H."/>
            <person name="Otto T.D."/>
            <person name="Rawlings N."/>
            <person name="Sanchez A."/>
            <person name="Sanders M."/>
            <person name="Subramaniam C."/>
            <person name="Tay Y."/>
            <person name="Dear P."/>
            <person name="Doerig C."/>
            <person name="Gruber A."/>
            <person name="Parkinson J."/>
            <person name="Shirley M."/>
            <person name="Wan K.L."/>
            <person name="Berriman M."/>
            <person name="Tomley F."/>
            <person name="Pain A."/>
        </authorList>
    </citation>
    <scope>NUCLEOTIDE SEQUENCE [LARGE SCALE GENOMIC DNA]</scope>
    <source>
        <strain evidence="3">Houghton</strain>
    </source>
</reference>
<feature type="compositionally biased region" description="Low complexity" evidence="1">
    <location>
        <begin position="130"/>
        <end position="143"/>
    </location>
</feature>
<dbReference type="RefSeq" id="XP_013440491.1">
    <property type="nucleotide sequence ID" value="XM_013585037.1"/>
</dbReference>
<name>U6ML07_9EIME</name>
<keyword evidence="2" id="KW-0732">Signal</keyword>
<feature type="compositionally biased region" description="Polar residues" evidence="1">
    <location>
        <begin position="70"/>
        <end position="86"/>
    </location>
</feature>
<sequence length="159" mass="16876">MQRQGAALDAVLAASCCVAVAAAPPLMSQHVTRASVIAAAVAADETKFIHRAPPRRLRTAQRTDDGLKPCSSSFKNQNVDITIITTSRGNSSGRSLPSSAAAAPPLRQLRSLQKPEREQSLESPVSADLQQQQQQQPPIAAQQYHPMEPAGLASPPLHS</sequence>
<evidence type="ECO:0000313" key="3">
    <source>
        <dbReference type="EMBL" id="CDJ63129.1"/>
    </source>
</evidence>
<feature type="compositionally biased region" description="Low complexity" evidence="1">
    <location>
        <begin position="87"/>
        <end position="112"/>
    </location>
</feature>
<protein>
    <submittedName>
        <fullName evidence="3">Uncharacterized protein</fullName>
    </submittedName>
</protein>